<dbReference type="Gene3D" id="1.20.5.2210">
    <property type="match status" value="1"/>
</dbReference>
<evidence type="ECO:0000313" key="12">
    <source>
        <dbReference type="Proteomes" id="UP000037069"/>
    </source>
</evidence>
<dbReference type="GO" id="GO:0046933">
    <property type="term" value="F:proton-transporting ATP synthase activity, rotational mechanism"/>
    <property type="evidence" value="ECO:0007669"/>
    <property type="project" value="TreeGrafter"/>
</dbReference>
<dbReference type="GO" id="GO:0005743">
    <property type="term" value="C:mitochondrial inner membrane"/>
    <property type="evidence" value="ECO:0007669"/>
    <property type="project" value="UniProtKB-SubCell"/>
</dbReference>
<dbReference type="STRING" id="7375.A0A0L0CQN0"/>
<keyword evidence="4 9" id="KW-0375">Hydrogen ion transport</keyword>
<evidence type="ECO:0000256" key="1">
    <source>
        <dbReference type="ARBA" id="ARBA00007479"/>
    </source>
</evidence>
<dbReference type="AlphaFoldDB" id="A0A0L0CQN0"/>
<evidence type="ECO:0000256" key="4">
    <source>
        <dbReference type="ARBA" id="ARBA00022781"/>
    </source>
</evidence>
<reference evidence="11 12" key="1">
    <citation type="journal article" date="2015" name="Nat. Commun.">
        <title>Lucilia cuprina genome unlocks parasitic fly biology to underpin future interventions.</title>
        <authorList>
            <person name="Anstead C.A."/>
            <person name="Korhonen P.K."/>
            <person name="Young N.D."/>
            <person name="Hall R.S."/>
            <person name="Jex A.R."/>
            <person name="Murali S.C."/>
            <person name="Hughes D.S."/>
            <person name="Lee S.F."/>
            <person name="Perry T."/>
            <person name="Stroehlein A.J."/>
            <person name="Ansell B.R."/>
            <person name="Breugelmans B."/>
            <person name="Hofmann A."/>
            <person name="Qu J."/>
            <person name="Dugan S."/>
            <person name="Lee S.L."/>
            <person name="Chao H."/>
            <person name="Dinh H."/>
            <person name="Han Y."/>
            <person name="Doddapaneni H.V."/>
            <person name="Worley K.C."/>
            <person name="Muzny D.M."/>
            <person name="Ioannidis P."/>
            <person name="Waterhouse R.M."/>
            <person name="Zdobnov E.M."/>
            <person name="James P.J."/>
            <person name="Bagnall N.H."/>
            <person name="Kotze A.C."/>
            <person name="Gibbs R.A."/>
            <person name="Richards S."/>
            <person name="Batterham P."/>
            <person name="Gasser R.B."/>
        </authorList>
    </citation>
    <scope>NUCLEOTIDE SEQUENCE [LARGE SCALE GENOMIC DNA]</scope>
    <source>
        <strain evidence="11 12">LS</strain>
        <tissue evidence="11">Full body</tissue>
    </source>
</reference>
<comment type="subunit">
    <text evidence="9">F-type ATPases have 2 components, CF(1) - the catalytic core - and CF(0) - the membrane proton channel. CF(1) and CF(0) have multiple subunits.</text>
</comment>
<keyword evidence="2 9" id="KW-0813">Transport</keyword>
<keyword evidence="5 9" id="KW-0999">Mitochondrion inner membrane</keyword>
<dbReference type="OrthoDB" id="67388at2759"/>
<keyword evidence="7 9" id="KW-0496">Mitochondrion</keyword>
<dbReference type="EMBL" id="JRES01000062">
    <property type="protein sequence ID" value="KNC34487.1"/>
    <property type="molecule type" value="Genomic_DNA"/>
</dbReference>
<dbReference type="PANTHER" id="PTHR12733">
    <property type="entry name" value="MITOCHONDRIAL ATP SYNTHASE B CHAIN"/>
    <property type="match status" value="1"/>
</dbReference>
<name>A0A0L0CQN0_LUCCU</name>
<evidence type="ECO:0000256" key="3">
    <source>
        <dbReference type="ARBA" id="ARBA00022547"/>
    </source>
</evidence>
<keyword evidence="8 9" id="KW-0472">Membrane</keyword>
<comment type="function">
    <text evidence="9">Subunit b, of the mitochondrial membrane ATP synthase complex (F(1)F(0) ATP synthase or Complex V) that produces ATP from ADP in the presence of a proton gradient across the membrane which is generated by electron transport complexes of the respiratory chain. ATP synthase complex consist of a soluble F(1) head domain - the catalytic core - and a membrane F(1) domain - the membrane proton channel. These two domains are linked by a central stalk rotating inside the F(1) region and a stationary peripheral stalk. During catalysis, ATP synthesis in the catalytic domain of F(1) is coupled via a rotary mechanism of the central stalk subunits to proton translocation. In vivo, can only synthesize ATP although its ATP hydrolase activity can be activated artificially in vitro. Part of the complex F(0) domain. Part of the complex F(0) domain and the peripheric stalk, which acts as a stator to hold the catalytic alpha(3)beta(3) subcomplex and subunit a/ATP6 static relative to the rotary elements.</text>
</comment>
<evidence type="ECO:0000256" key="10">
    <source>
        <dbReference type="SAM" id="Coils"/>
    </source>
</evidence>
<evidence type="ECO:0000256" key="9">
    <source>
        <dbReference type="RuleBase" id="RU368017"/>
    </source>
</evidence>
<sequence length="244" mass="28423">MPPFKPISFITSQYLRKVGLPQAISIGTGYTHYCDCGTKRRIYPDKVRLGFIPDNWFQFFYPKTGKTGPYIFGLGLLNYLFSKEIYVCEHEFYTGLSLGIMCVVAVKKLGPKFAQYCDKEIEKFESNWKKQHEAELKALQDLIDCEELEQWRAEGSLLLMEAKKENIELQLEAAYREAIMQVYKDVKNRLDYQVACRNVEQRINHKHMVSWLVKEVAKELPENVDKNLLAKHKEDLSALALRVK</sequence>
<dbReference type="Proteomes" id="UP000037069">
    <property type="component" value="Unassembled WGS sequence"/>
</dbReference>
<dbReference type="GO" id="GO:0045259">
    <property type="term" value="C:proton-transporting ATP synthase complex"/>
    <property type="evidence" value="ECO:0007669"/>
    <property type="project" value="UniProtKB-KW"/>
</dbReference>
<organism evidence="11 12">
    <name type="scientific">Lucilia cuprina</name>
    <name type="common">Green bottle fly</name>
    <name type="synonym">Australian sheep blowfly</name>
    <dbReference type="NCBI Taxonomy" id="7375"/>
    <lineage>
        <taxon>Eukaryota</taxon>
        <taxon>Metazoa</taxon>
        <taxon>Ecdysozoa</taxon>
        <taxon>Arthropoda</taxon>
        <taxon>Hexapoda</taxon>
        <taxon>Insecta</taxon>
        <taxon>Pterygota</taxon>
        <taxon>Neoptera</taxon>
        <taxon>Endopterygota</taxon>
        <taxon>Diptera</taxon>
        <taxon>Brachycera</taxon>
        <taxon>Muscomorpha</taxon>
        <taxon>Oestroidea</taxon>
        <taxon>Calliphoridae</taxon>
        <taxon>Luciliinae</taxon>
        <taxon>Lucilia</taxon>
    </lineage>
</organism>
<dbReference type="PANTHER" id="PTHR12733:SF3">
    <property type="entry name" value="ATP SYNTHASE F(0) COMPLEX SUBUNIT B1, MITOCHONDRIAL"/>
    <property type="match status" value="1"/>
</dbReference>
<keyword evidence="6 9" id="KW-0406">Ion transport</keyword>
<dbReference type="InterPro" id="IPR013837">
    <property type="entry name" value="ATP_synth_F0_suB"/>
</dbReference>
<keyword evidence="12" id="KW-1185">Reference proteome</keyword>
<proteinExistence type="inferred from homology"/>
<keyword evidence="3 9" id="KW-0138">CF(0)</keyword>
<evidence type="ECO:0000256" key="5">
    <source>
        <dbReference type="ARBA" id="ARBA00022792"/>
    </source>
</evidence>
<keyword evidence="10" id="KW-0175">Coiled coil</keyword>
<comment type="subcellular location">
    <subcellularLocation>
        <location evidence="9">Mitochondrion</location>
    </subcellularLocation>
    <subcellularLocation>
        <location evidence="9">Mitochondrion inner membrane</location>
    </subcellularLocation>
</comment>
<gene>
    <name evidence="11" type="ORF">FF38_02730</name>
</gene>
<comment type="similarity">
    <text evidence="1 9">Belongs to the eukaryotic ATPase B chain family.</text>
</comment>
<dbReference type="OMA" id="YKETENC"/>
<dbReference type="Pfam" id="PF05405">
    <property type="entry name" value="Mt_ATP-synt_B"/>
    <property type="match status" value="1"/>
</dbReference>
<protein>
    <recommendedName>
        <fullName evidence="9">ATP synthase subunit b</fullName>
    </recommendedName>
</protein>
<evidence type="ECO:0000256" key="7">
    <source>
        <dbReference type="ARBA" id="ARBA00023128"/>
    </source>
</evidence>
<evidence type="ECO:0000256" key="6">
    <source>
        <dbReference type="ARBA" id="ARBA00023065"/>
    </source>
</evidence>
<comment type="caution">
    <text evidence="11">The sequence shown here is derived from an EMBL/GenBank/DDBJ whole genome shotgun (WGS) entry which is preliminary data.</text>
</comment>
<dbReference type="InterPro" id="IPR008688">
    <property type="entry name" value="ATP_synth_Bsub_B/MI25"/>
</dbReference>
<accession>A0A0L0CQN0</accession>
<feature type="coiled-coil region" evidence="10">
    <location>
        <begin position="129"/>
        <end position="177"/>
    </location>
</feature>
<evidence type="ECO:0000256" key="2">
    <source>
        <dbReference type="ARBA" id="ARBA00022448"/>
    </source>
</evidence>
<evidence type="ECO:0000313" key="11">
    <source>
        <dbReference type="EMBL" id="KNC34487.1"/>
    </source>
</evidence>
<dbReference type="SUPFAM" id="SSF161060">
    <property type="entry name" value="ATP synthase B chain-like"/>
    <property type="match status" value="1"/>
</dbReference>
<evidence type="ECO:0000256" key="8">
    <source>
        <dbReference type="ARBA" id="ARBA00023136"/>
    </source>
</evidence>